<reference evidence="4" key="1">
    <citation type="submission" date="2017-02" db="UniProtKB">
        <authorList>
            <consortium name="WormBaseParasite"/>
        </authorList>
    </citation>
    <scope>IDENTIFICATION</scope>
</reference>
<name>A0A0R3U016_RODNA</name>
<evidence type="ECO:0000313" key="3">
    <source>
        <dbReference type="Proteomes" id="UP000278807"/>
    </source>
</evidence>
<organism evidence="4">
    <name type="scientific">Rodentolepis nana</name>
    <name type="common">Dwarf tapeworm</name>
    <name type="synonym">Hymenolepis nana</name>
    <dbReference type="NCBI Taxonomy" id="102285"/>
    <lineage>
        <taxon>Eukaryota</taxon>
        <taxon>Metazoa</taxon>
        <taxon>Spiralia</taxon>
        <taxon>Lophotrochozoa</taxon>
        <taxon>Platyhelminthes</taxon>
        <taxon>Cestoda</taxon>
        <taxon>Eucestoda</taxon>
        <taxon>Cyclophyllidea</taxon>
        <taxon>Hymenolepididae</taxon>
        <taxon>Rodentolepis</taxon>
    </lineage>
</organism>
<dbReference type="EMBL" id="UZAE01015436">
    <property type="protein sequence ID" value="VDO15936.1"/>
    <property type="molecule type" value="Genomic_DNA"/>
</dbReference>
<evidence type="ECO:0000313" key="4">
    <source>
        <dbReference type="WBParaSite" id="HNAJ_0001346501-mRNA-1"/>
    </source>
</evidence>
<gene>
    <name evidence="2" type="ORF">HNAJ_LOCUS13439</name>
</gene>
<evidence type="ECO:0000256" key="1">
    <source>
        <dbReference type="SAM" id="MobiDB-lite"/>
    </source>
</evidence>
<accession>A0A0R3U016</accession>
<dbReference type="Proteomes" id="UP000278807">
    <property type="component" value="Unassembled WGS sequence"/>
</dbReference>
<keyword evidence="3" id="KW-1185">Reference proteome</keyword>
<protein>
    <submittedName>
        <fullName evidence="2 4">Uncharacterized protein</fullName>
    </submittedName>
</protein>
<dbReference type="WBParaSite" id="HNAJ_0001346501-mRNA-1">
    <property type="protein sequence ID" value="HNAJ_0001346501-mRNA-1"/>
    <property type="gene ID" value="HNAJ_0001346501"/>
</dbReference>
<dbReference type="AlphaFoldDB" id="A0A0R3U016"/>
<reference evidence="2 3" key="2">
    <citation type="submission" date="2018-11" db="EMBL/GenBank/DDBJ databases">
        <authorList>
            <consortium name="Pathogen Informatics"/>
        </authorList>
    </citation>
    <scope>NUCLEOTIDE SEQUENCE [LARGE SCALE GENOMIC DNA]</scope>
</reference>
<feature type="region of interest" description="Disordered" evidence="1">
    <location>
        <begin position="1"/>
        <end position="30"/>
    </location>
</feature>
<proteinExistence type="predicted"/>
<sequence>MQEEGEGVGWDLNNPMATSTPPLPLPSAGWPEVCREWSIGEI</sequence>
<evidence type="ECO:0000313" key="2">
    <source>
        <dbReference type="EMBL" id="VDO15936.1"/>
    </source>
</evidence>